<accession>A0A7W7PG04</accession>
<dbReference type="EMBL" id="JACHJG010000013">
    <property type="protein sequence ID" value="MBB4889446.1"/>
    <property type="molecule type" value="Genomic_DNA"/>
</dbReference>
<feature type="chain" id="PRO_5038691699" description="Allene oxide cyclase barrel-like domain-containing protein" evidence="2">
    <location>
        <begin position="27"/>
        <end position="171"/>
    </location>
</feature>
<proteinExistence type="predicted"/>
<feature type="region of interest" description="Disordered" evidence="1">
    <location>
        <begin position="151"/>
        <end position="171"/>
    </location>
</feature>
<feature type="signal peptide" evidence="2">
    <location>
        <begin position="1"/>
        <end position="26"/>
    </location>
</feature>
<dbReference type="InterPro" id="IPR044859">
    <property type="entry name" value="Allene_oxi_cyc_Dirigent"/>
</dbReference>
<dbReference type="PROSITE" id="PS51318">
    <property type="entry name" value="TAT"/>
    <property type="match status" value="1"/>
</dbReference>
<name>A0A7W7PG04_STRNE</name>
<sequence length="171" mass="18266">MFRDRSRRTVAAAVAVAAAASLGAVAFGLTSPHAASAAQEDTELRLTTVEKADTRTEYPKAGDHWVSYFDVHTTETGRDGKESAGRRVGDGSDRCDVVLARYEGVVTQCQRVLRTENGTLVLTSMTDRFGRGPHTGTAAVTGGTGAYAKARGEASLTQTDKQGSFRIRLRD</sequence>
<dbReference type="AlphaFoldDB" id="A0A7W7PG04"/>
<reference evidence="3 4" key="1">
    <citation type="submission" date="2020-08" db="EMBL/GenBank/DDBJ databases">
        <title>Genomic Encyclopedia of Type Strains, Phase III (KMG-III): the genomes of soil and plant-associated and newly described type strains.</title>
        <authorList>
            <person name="Whitman W."/>
        </authorList>
    </citation>
    <scope>NUCLEOTIDE SEQUENCE [LARGE SCALE GENOMIC DNA]</scope>
    <source>
        <strain evidence="3 4">CECT 3265</strain>
    </source>
</reference>
<evidence type="ECO:0008006" key="5">
    <source>
        <dbReference type="Google" id="ProtNLM"/>
    </source>
</evidence>
<gene>
    <name evidence="3" type="ORF">FHS38_005521</name>
</gene>
<evidence type="ECO:0000313" key="4">
    <source>
        <dbReference type="Proteomes" id="UP000556436"/>
    </source>
</evidence>
<dbReference type="Proteomes" id="UP000556436">
    <property type="component" value="Unassembled WGS sequence"/>
</dbReference>
<dbReference type="RefSeq" id="WP_184737885.1">
    <property type="nucleotide sequence ID" value="NZ_BMRW01000012.1"/>
</dbReference>
<evidence type="ECO:0000256" key="2">
    <source>
        <dbReference type="SAM" id="SignalP"/>
    </source>
</evidence>
<protein>
    <recommendedName>
        <fullName evidence="5">Allene oxide cyclase barrel-like domain-containing protein</fullName>
    </recommendedName>
</protein>
<organism evidence="3 4">
    <name type="scientific">Streptomyces netropsis</name>
    <name type="common">Streptoverticillium netropsis</name>
    <dbReference type="NCBI Taxonomy" id="55404"/>
    <lineage>
        <taxon>Bacteria</taxon>
        <taxon>Bacillati</taxon>
        <taxon>Actinomycetota</taxon>
        <taxon>Actinomycetes</taxon>
        <taxon>Kitasatosporales</taxon>
        <taxon>Streptomycetaceae</taxon>
        <taxon>Streptomyces</taxon>
    </lineage>
</organism>
<evidence type="ECO:0000256" key="1">
    <source>
        <dbReference type="SAM" id="MobiDB-lite"/>
    </source>
</evidence>
<dbReference type="Gene3D" id="2.40.480.10">
    <property type="entry name" value="Allene oxide cyclase-like"/>
    <property type="match status" value="1"/>
</dbReference>
<keyword evidence="2" id="KW-0732">Signal</keyword>
<comment type="caution">
    <text evidence="3">The sequence shown here is derived from an EMBL/GenBank/DDBJ whole genome shotgun (WGS) entry which is preliminary data.</text>
</comment>
<keyword evidence="4" id="KW-1185">Reference proteome</keyword>
<dbReference type="InterPro" id="IPR006311">
    <property type="entry name" value="TAT_signal"/>
</dbReference>
<evidence type="ECO:0000313" key="3">
    <source>
        <dbReference type="EMBL" id="MBB4889446.1"/>
    </source>
</evidence>